<comment type="caution">
    <text evidence="2">The sequence shown here is derived from an EMBL/GenBank/DDBJ whole genome shotgun (WGS) entry which is preliminary data.</text>
</comment>
<accession>A0ABQ4PXE2</accession>
<organism evidence="2 3">
    <name type="scientific">Candidatus Phycosocius spiralis</name>
    <dbReference type="NCBI Taxonomy" id="2815099"/>
    <lineage>
        <taxon>Bacteria</taxon>
        <taxon>Pseudomonadati</taxon>
        <taxon>Pseudomonadota</taxon>
        <taxon>Alphaproteobacteria</taxon>
        <taxon>Caulobacterales</taxon>
        <taxon>Caulobacterales incertae sedis</taxon>
        <taxon>Candidatus Phycosocius</taxon>
    </lineage>
</organism>
<dbReference type="Proteomes" id="UP001161064">
    <property type="component" value="Unassembled WGS sequence"/>
</dbReference>
<evidence type="ECO:0008006" key="4">
    <source>
        <dbReference type="Google" id="ProtNLM"/>
    </source>
</evidence>
<dbReference type="EMBL" id="BPFZ01000009">
    <property type="protein sequence ID" value="GIU67353.1"/>
    <property type="molecule type" value="Genomic_DNA"/>
</dbReference>
<sequence length="140" mass="16096">MVFCFLRGHTLALRTLHAHVQNMTDEHTTTARDHETTPARFASFEEFYPFYISEHQNVISRRLHIVGTALVCLCLLNVVLWGVVGGFQYLIAAPIVGYGFAWVGHFFFEKNKPATFTYPVWSLMGDFRMFGETIMGKRPF</sequence>
<evidence type="ECO:0000313" key="2">
    <source>
        <dbReference type="EMBL" id="GIU67353.1"/>
    </source>
</evidence>
<feature type="transmembrane region" description="Helical" evidence="1">
    <location>
        <begin position="89"/>
        <end position="108"/>
    </location>
</feature>
<evidence type="ECO:0000313" key="3">
    <source>
        <dbReference type="Proteomes" id="UP001161064"/>
    </source>
</evidence>
<keyword evidence="1" id="KW-1133">Transmembrane helix</keyword>
<reference evidence="2" key="1">
    <citation type="submission" date="2021-05" db="EMBL/GenBank/DDBJ databases">
        <authorList>
            <person name="Tanabe Y."/>
        </authorList>
    </citation>
    <scope>NUCLEOTIDE SEQUENCE</scope>
    <source>
        <strain evidence="2">BOTRYCO-1</strain>
    </source>
</reference>
<reference evidence="2" key="2">
    <citation type="journal article" date="2023" name="ISME Commun">
        <title>Characterization of a bloom-associated alphaproteobacterial lineage, 'Candidatus Phycosocius': insights into freshwater algal-bacterial interactions.</title>
        <authorList>
            <person name="Tanabe Y."/>
            <person name="Yamaguchi H."/>
            <person name="Yoshida M."/>
            <person name="Kai A."/>
            <person name="Okazaki Y."/>
        </authorList>
    </citation>
    <scope>NUCLEOTIDE SEQUENCE</scope>
    <source>
        <strain evidence="2">BOTRYCO-1</strain>
    </source>
</reference>
<dbReference type="Pfam" id="PF06127">
    <property type="entry name" value="Mpo1-like"/>
    <property type="match status" value="1"/>
</dbReference>
<dbReference type="InterPro" id="IPR009305">
    <property type="entry name" value="Mpo1-like"/>
</dbReference>
<keyword evidence="3" id="KW-1185">Reference proteome</keyword>
<protein>
    <recommendedName>
        <fullName evidence="4">DUF962 domain-containing protein</fullName>
    </recommendedName>
</protein>
<name>A0ABQ4PXE2_9PROT</name>
<evidence type="ECO:0000256" key="1">
    <source>
        <dbReference type="SAM" id="Phobius"/>
    </source>
</evidence>
<proteinExistence type="predicted"/>
<dbReference type="PANTHER" id="PTHR34205:SF2">
    <property type="entry name" value="DUF962 DOMAIN-CONTAINING PROTEIN"/>
    <property type="match status" value="1"/>
</dbReference>
<keyword evidence="1" id="KW-0472">Membrane</keyword>
<feature type="transmembrane region" description="Helical" evidence="1">
    <location>
        <begin position="63"/>
        <end position="83"/>
    </location>
</feature>
<dbReference type="PANTHER" id="PTHR34205">
    <property type="entry name" value="TRANSMEMBRANE PROTEIN"/>
    <property type="match status" value="1"/>
</dbReference>
<keyword evidence="1" id="KW-0812">Transmembrane</keyword>
<gene>
    <name evidence="2" type="ORF">PsB1_1507</name>
</gene>